<feature type="region of interest" description="Disordered" evidence="4">
    <location>
        <begin position="485"/>
        <end position="507"/>
    </location>
</feature>
<reference evidence="6" key="1">
    <citation type="submission" date="2021-02" db="EMBL/GenBank/DDBJ databases">
        <authorList>
            <person name="Nowell W R."/>
        </authorList>
    </citation>
    <scope>NUCLEOTIDE SEQUENCE</scope>
    <source>
        <strain evidence="6">Ploen Becks lab</strain>
    </source>
</reference>
<evidence type="ECO:0000256" key="2">
    <source>
        <dbReference type="ARBA" id="ARBA00022771"/>
    </source>
</evidence>
<dbReference type="Proteomes" id="UP000663879">
    <property type="component" value="Unassembled WGS sequence"/>
</dbReference>
<dbReference type="Gene3D" id="6.10.140.2220">
    <property type="match status" value="1"/>
</dbReference>
<evidence type="ECO:0000256" key="3">
    <source>
        <dbReference type="ARBA" id="ARBA00022833"/>
    </source>
</evidence>
<feature type="domain" description="MYND-type" evidence="5">
    <location>
        <begin position="24"/>
        <end position="61"/>
    </location>
</feature>
<dbReference type="Gene3D" id="1.10.220.160">
    <property type="match status" value="1"/>
</dbReference>
<gene>
    <name evidence="6" type="ORF">OXX778_LOCUS84</name>
</gene>
<evidence type="ECO:0000313" key="7">
    <source>
        <dbReference type="Proteomes" id="UP000663879"/>
    </source>
</evidence>
<dbReference type="GO" id="GO:0005634">
    <property type="term" value="C:nucleus"/>
    <property type="evidence" value="ECO:0007669"/>
    <property type="project" value="TreeGrafter"/>
</dbReference>
<dbReference type="CDD" id="cd20071">
    <property type="entry name" value="SET_SMYD"/>
    <property type="match status" value="1"/>
</dbReference>
<dbReference type="GO" id="GO:0008270">
    <property type="term" value="F:zinc ion binding"/>
    <property type="evidence" value="ECO:0007669"/>
    <property type="project" value="UniProtKB-KW"/>
</dbReference>
<dbReference type="OrthoDB" id="265717at2759"/>
<evidence type="ECO:0000259" key="5">
    <source>
        <dbReference type="PROSITE" id="PS01360"/>
    </source>
</evidence>
<dbReference type="InterPro" id="IPR046341">
    <property type="entry name" value="SET_dom_sf"/>
</dbReference>
<evidence type="ECO:0000313" key="6">
    <source>
        <dbReference type="EMBL" id="CAF0703822.1"/>
    </source>
</evidence>
<sequence>MSFGSEESLPFAISLNYNKKQQYCDFCFQQRYRLHDCPDCHFMFYCNRNCEAADSIHKMECVAFTKLIKKQILSKCFQNELLRLYLRILIKIKFVSCNNKEIMRDDLQKFDNLTDGYDSLLDDQERMNQIKFFKLSIKDLMGNEFMSKFTEEELISYYGKMILHKFEVKSNNNSIGIGLYLNKLNHSCEPNSVVFFDGPKLIIQPNRELRFGELPEISLCDVDMSDTERKKFLKQFYYFDCNCSRCSGIKKQQKVDIFPELKFNEDSIEESTLKLAIRIANMFLKTNHAKDTFLEFSIDPEYSQKRINGTQIIFREQPIWKKYLISWTERNYNADKIFINITFKKRLEILEAERETRIEEIQTITLFLAVLIIHELAHLLFRWKGFDFSPKKYKDAGAYLERKLFDGEVNILTRPKSEWTAYSDHYGLRIKTISSKKKSVNKISYNEYIKKVCNFEFGDDPNLYVTPPFDEEEIQDDTLALKECEETYETSGENDSELSSDNDDDDFFDNYADKCEFHS</sequence>
<dbReference type="SUPFAM" id="SSF144232">
    <property type="entry name" value="HIT/MYND zinc finger-like"/>
    <property type="match status" value="1"/>
</dbReference>
<accession>A0A813M0D8</accession>
<keyword evidence="7" id="KW-1185">Reference proteome</keyword>
<dbReference type="EMBL" id="CAJNOC010000004">
    <property type="protein sequence ID" value="CAF0703822.1"/>
    <property type="molecule type" value="Genomic_DNA"/>
</dbReference>
<dbReference type="InterPro" id="IPR002893">
    <property type="entry name" value="Znf_MYND"/>
</dbReference>
<keyword evidence="3" id="KW-0862">Zinc</keyword>
<evidence type="ECO:0000256" key="1">
    <source>
        <dbReference type="ARBA" id="ARBA00022723"/>
    </source>
</evidence>
<evidence type="ECO:0000256" key="4">
    <source>
        <dbReference type="SAM" id="MobiDB-lite"/>
    </source>
</evidence>
<proteinExistence type="predicted"/>
<dbReference type="SUPFAM" id="SSF82199">
    <property type="entry name" value="SET domain"/>
    <property type="match status" value="1"/>
</dbReference>
<dbReference type="PROSITE" id="PS01360">
    <property type="entry name" value="ZF_MYND_1"/>
    <property type="match status" value="1"/>
</dbReference>
<dbReference type="PANTHER" id="PTHR12197:SF251">
    <property type="entry name" value="EG:BACR7C10.4 PROTEIN"/>
    <property type="match status" value="1"/>
</dbReference>
<keyword evidence="1" id="KW-0479">Metal-binding</keyword>
<keyword evidence="2" id="KW-0863">Zinc-finger</keyword>
<dbReference type="PANTHER" id="PTHR12197">
    <property type="entry name" value="HISTONE-LYSINE N-METHYLTRANSFERASE SMYD"/>
    <property type="match status" value="1"/>
</dbReference>
<organism evidence="6 7">
    <name type="scientific">Brachionus calyciflorus</name>
    <dbReference type="NCBI Taxonomy" id="104777"/>
    <lineage>
        <taxon>Eukaryota</taxon>
        <taxon>Metazoa</taxon>
        <taxon>Spiralia</taxon>
        <taxon>Gnathifera</taxon>
        <taxon>Rotifera</taxon>
        <taxon>Eurotatoria</taxon>
        <taxon>Monogononta</taxon>
        <taxon>Pseudotrocha</taxon>
        <taxon>Ploima</taxon>
        <taxon>Brachionidae</taxon>
        <taxon>Brachionus</taxon>
    </lineage>
</organism>
<protein>
    <recommendedName>
        <fullName evidence="5">MYND-type domain-containing protein</fullName>
    </recommendedName>
</protein>
<dbReference type="AlphaFoldDB" id="A0A813M0D8"/>
<comment type="caution">
    <text evidence="6">The sequence shown here is derived from an EMBL/GenBank/DDBJ whole genome shotgun (WGS) entry which is preliminary data.</text>
</comment>
<feature type="compositionally biased region" description="Acidic residues" evidence="4">
    <location>
        <begin position="486"/>
        <end position="507"/>
    </location>
</feature>
<name>A0A813M0D8_9BILA</name>
<dbReference type="Gene3D" id="2.170.270.10">
    <property type="entry name" value="SET domain"/>
    <property type="match status" value="1"/>
</dbReference>
<dbReference type="InterPro" id="IPR050869">
    <property type="entry name" value="H3K4_H4K5_MeTrfase"/>
</dbReference>